<name>A0A1E5T8Y0_9FLAO</name>
<organism evidence="4 5">
    <name type="scientific">Flavivirga aquatica</name>
    <dbReference type="NCBI Taxonomy" id="1849968"/>
    <lineage>
        <taxon>Bacteria</taxon>
        <taxon>Pseudomonadati</taxon>
        <taxon>Bacteroidota</taxon>
        <taxon>Flavobacteriia</taxon>
        <taxon>Flavobacteriales</taxon>
        <taxon>Flavobacteriaceae</taxon>
        <taxon>Flavivirga</taxon>
    </lineage>
</organism>
<dbReference type="STRING" id="1849968.A8C32_15030"/>
<reference evidence="4 5" key="1">
    <citation type="submission" date="2016-05" db="EMBL/GenBank/DDBJ databases">
        <title>Draft Genome Sequence of Algibacter sp. Strain SK-16 Isolated from the Surface Water of Aburatsubo Inlet.</title>
        <authorList>
            <person name="Wong S.-K."/>
            <person name="Yoshizawa S."/>
            <person name="Nakajima Y."/>
            <person name="Ogura Y."/>
            <person name="Tetsuya H."/>
            <person name="Hamasaki K."/>
        </authorList>
    </citation>
    <scope>NUCLEOTIDE SEQUENCE [LARGE SCALE GENOMIC DNA]</scope>
    <source>
        <strain evidence="4 5">SK-16</strain>
    </source>
</reference>
<feature type="signal peptide" evidence="2">
    <location>
        <begin position="1"/>
        <end position="21"/>
    </location>
</feature>
<feature type="chain" id="PRO_5009186165" description="Secretion system C-terminal sorting domain-containing protein" evidence="2">
    <location>
        <begin position="22"/>
        <end position="446"/>
    </location>
</feature>
<accession>A0A1E5T8Y0</accession>
<keyword evidence="1 2" id="KW-0732">Signal</keyword>
<dbReference type="RefSeq" id="WP_069830256.1">
    <property type="nucleotide sequence ID" value="NZ_MDJD01000043.1"/>
</dbReference>
<evidence type="ECO:0000313" key="4">
    <source>
        <dbReference type="EMBL" id="OEK07798.1"/>
    </source>
</evidence>
<dbReference type="Proteomes" id="UP000095713">
    <property type="component" value="Unassembled WGS sequence"/>
</dbReference>
<comment type="caution">
    <text evidence="4">The sequence shown here is derived from an EMBL/GenBank/DDBJ whole genome shotgun (WGS) entry which is preliminary data.</text>
</comment>
<evidence type="ECO:0000313" key="5">
    <source>
        <dbReference type="Proteomes" id="UP000095713"/>
    </source>
</evidence>
<dbReference type="NCBIfam" id="TIGR04183">
    <property type="entry name" value="Por_Secre_tail"/>
    <property type="match status" value="1"/>
</dbReference>
<protein>
    <recommendedName>
        <fullName evidence="3">Secretion system C-terminal sorting domain-containing protein</fullName>
    </recommendedName>
</protein>
<gene>
    <name evidence="4" type="ORF">A8C32_15030</name>
</gene>
<sequence>MKTNKLLFTILFTCISFTVLSKNIEPPLKMNIENNILACNPPGINGLSGSSIMCLSNQNTFTFSWTPNNSYKFYAYQWLLLDAQGNIMGQGKITQAAQSYKTFTINEFKAVKFKIAVIYNCSYSPKLGTIRQRGSWSVRDFKVIRGAIPITAITSIGSFCKTELVKFTALHGSSTHSSYIWNISFGGIPSPTPLPSTINTGWIEVPQAYSGTDPITIFVTPVNNLCGNGLTYSKVITPASASTPNISNLNITEPTKYCPGKSNVFKAPLFSGAEYKWTIERYYFNSSYGNRTSETGFEMNEVRPDFGSGNLYGTSTVKSIRVSLQIRNGCAPWSNPISTPSINVSYGPCNFINNISNSLKEISKSKTDLLNVDIFPNPSNTGIFNINVTGIEGNKKIQVYNNHGKFIDNKTINSDQSELDLSKYPKGLYFVKISNGTQQKIQKIFF</sequence>
<feature type="domain" description="Secretion system C-terminal sorting" evidence="3">
    <location>
        <begin position="374"/>
        <end position="444"/>
    </location>
</feature>
<keyword evidence="5" id="KW-1185">Reference proteome</keyword>
<evidence type="ECO:0000256" key="2">
    <source>
        <dbReference type="SAM" id="SignalP"/>
    </source>
</evidence>
<dbReference type="Pfam" id="PF18962">
    <property type="entry name" value="Por_Secre_tail"/>
    <property type="match status" value="1"/>
</dbReference>
<dbReference type="InterPro" id="IPR026444">
    <property type="entry name" value="Secre_tail"/>
</dbReference>
<evidence type="ECO:0000256" key="1">
    <source>
        <dbReference type="ARBA" id="ARBA00022729"/>
    </source>
</evidence>
<dbReference type="EMBL" id="MDJD01000043">
    <property type="protein sequence ID" value="OEK07798.1"/>
    <property type="molecule type" value="Genomic_DNA"/>
</dbReference>
<dbReference type="OrthoDB" id="9792152at2"/>
<dbReference type="AlphaFoldDB" id="A0A1E5T8Y0"/>
<evidence type="ECO:0000259" key="3">
    <source>
        <dbReference type="Pfam" id="PF18962"/>
    </source>
</evidence>
<proteinExistence type="predicted"/>